<feature type="domain" description="Mga helix-turn-helix" evidence="3">
    <location>
        <begin position="83"/>
        <end position="160"/>
    </location>
</feature>
<evidence type="ECO:0000313" key="5">
    <source>
        <dbReference type="Proteomes" id="UP000195043"/>
    </source>
</evidence>
<evidence type="ECO:0000256" key="2">
    <source>
        <dbReference type="ARBA" id="ARBA00023163"/>
    </source>
</evidence>
<dbReference type="Gene3D" id="1.10.10.10">
    <property type="entry name" value="Winged helix-like DNA-binding domain superfamily/Winged helix DNA-binding domain"/>
    <property type="match status" value="1"/>
</dbReference>
<dbReference type="RefSeq" id="WP_086273381.1">
    <property type="nucleotide sequence ID" value="NZ_NGKU01000001.1"/>
</dbReference>
<name>A0A242A322_9ENTE</name>
<dbReference type="OrthoDB" id="2188960at2"/>
<keyword evidence="2" id="KW-0804">Transcription</keyword>
<dbReference type="Proteomes" id="UP000195043">
    <property type="component" value="Unassembled WGS sequence"/>
</dbReference>
<keyword evidence="1" id="KW-0805">Transcription regulation</keyword>
<keyword evidence="5" id="KW-1185">Reference proteome</keyword>
<protein>
    <recommendedName>
        <fullName evidence="3">Mga helix-turn-helix domain-containing protein</fullName>
    </recommendedName>
</protein>
<sequence length="501" mass="58979">MFYEELMMDPQTLIKFKIFRRMLTLQNPSHPIAQLAKEMELSYQQAFIELTEIDQDLNELTPDHMSILGRGGKLQPQNIAVTIDEYRFYLLNQSVPFLYVLYMLNEEDPTITDFCEKYDVSRSTVSRKFEKLKNHLKQFQLRFTYTESNLVGDERLVRLSLFNIIWLGVRGIEWPFALPEEEAEALVDEFSEYFPMTHSYMGRLELKYFAALVLLRIKKENYAKYDKRYNFLMKNNRYLDFDRLKTFIGDRFALTDKQFKGESGFIYLMAQMFPFYLSTDEPALQQTLQFFADKKNPIYPLVLDLLAEMKETVFASQPSLLDEPLVIGNLINVTFANYVFRQPFPNIYRLLNPTINRGAAEAQLQTKISSFLTSYREEAAVDYLNDENQEQMAIMYTHTLLPFYDQIRYANRLHVGVALEDNFLLVQGLSQFLHDLTFVAAEPYDQNQQAKYDVVISSSQLLKKLNPDTASYLWDYASDDRQYIDLYRSLKNHFDEKNLAL</sequence>
<dbReference type="Pfam" id="PF05043">
    <property type="entry name" value="Mga"/>
    <property type="match status" value="1"/>
</dbReference>
<accession>A0A242A322</accession>
<dbReference type="InterPro" id="IPR036388">
    <property type="entry name" value="WH-like_DNA-bd_sf"/>
</dbReference>
<dbReference type="PANTHER" id="PTHR30185:SF18">
    <property type="entry name" value="TRANSCRIPTIONAL REGULATOR MTLR"/>
    <property type="match status" value="1"/>
</dbReference>
<dbReference type="EMBL" id="NGKU01000001">
    <property type="protein sequence ID" value="OTN75319.1"/>
    <property type="molecule type" value="Genomic_DNA"/>
</dbReference>
<dbReference type="STRING" id="1834191.A5886_000389"/>
<organism evidence="4 5">
    <name type="scientific">Candidatus Enterococcus testudinis</name>
    <dbReference type="NCBI Taxonomy" id="1834191"/>
    <lineage>
        <taxon>Bacteria</taxon>
        <taxon>Bacillati</taxon>
        <taxon>Bacillota</taxon>
        <taxon>Bacilli</taxon>
        <taxon>Lactobacillales</taxon>
        <taxon>Enterococcaceae</taxon>
        <taxon>Enterococcus</taxon>
    </lineage>
</organism>
<dbReference type="AlphaFoldDB" id="A0A242A322"/>
<evidence type="ECO:0000256" key="1">
    <source>
        <dbReference type="ARBA" id="ARBA00023015"/>
    </source>
</evidence>
<gene>
    <name evidence="4" type="ORF">A5886_000389</name>
</gene>
<proteinExistence type="predicted"/>
<comment type="caution">
    <text evidence="4">The sequence shown here is derived from an EMBL/GenBank/DDBJ whole genome shotgun (WGS) entry which is preliminary data.</text>
</comment>
<dbReference type="InterPro" id="IPR007737">
    <property type="entry name" value="Mga_HTH"/>
</dbReference>
<dbReference type="PANTHER" id="PTHR30185">
    <property type="entry name" value="CRYPTIC BETA-GLUCOSIDE BGL OPERON ANTITERMINATOR"/>
    <property type="match status" value="1"/>
</dbReference>
<evidence type="ECO:0000259" key="3">
    <source>
        <dbReference type="Pfam" id="PF05043"/>
    </source>
</evidence>
<reference evidence="4 5" key="1">
    <citation type="submission" date="2017-05" db="EMBL/GenBank/DDBJ databases">
        <title>The Genome Sequence of Enterococcus sp. 8G7_MSG3316.</title>
        <authorList>
            <consortium name="The Broad Institute Genomics Platform"/>
            <consortium name="The Broad Institute Genomic Center for Infectious Diseases"/>
            <person name="Earl A."/>
            <person name="Manson A."/>
            <person name="Schwartman J."/>
            <person name="Gilmore M."/>
            <person name="Abouelleil A."/>
            <person name="Cao P."/>
            <person name="Chapman S."/>
            <person name="Cusick C."/>
            <person name="Shea T."/>
            <person name="Young S."/>
            <person name="Neafsey D."/>
            <person name="Nusbaum C."/>
            <person name="Birren B."/>
        </authorList>
    </citation>
    <scope>NUCLEOTIDE SEQUENCE [LARGE SCALE GENOMIC DNA]</scope>
    <source>
        <strain evidence="4 5">8G7_MSG3316</strain>
    </source>
</reference>
<dbReference type="InterPro" id="IPR050661">
    <property type="entry name" value="BglG_antiterminators"/>
</dbReference>
<evidence type="ECO:0000313" key="4">
    <source>
        <dbReference type="EMBL" id="OTN75319.1"/>
    </source>
</evidence>